<dbReference type="AlphaFoldDB" id="A0A517LL18"/>
<proteinExistence type="predicted"/>
<keyword evidence="2" id="KW-1185">Reference proteome</keyword>
<evidence type="ECO:0000313" key="1">
    <source>
        <dbReference type="EMBL" id="QDS76331.1"/>
    </source>
</evidence>
<gene>
    <name evidence="1" type="ORF">FKW77_002644</name>
</gene>
<name>A0A517LL18_9PEZI</name>
<organism evidence="1 2">
    <name type="scientific">Venturia effusa</name>
    <dbReference type="NCBI Taxonomy" id="50376"/>
    <lineage>
        <taxon>Eukaryota</taxon>
        <taxon>Fungi</taxon>
        <taxon>Dikarya</taxon>
        <taxon>Ascomycota</taxon>
        <taxon>Pezizomycotina</taxon>
        <taxon>Dothideomycetes</taxon>
        <taxon>Pleosporomycetidae</taxon>
        <taxon>Venturiales</taxon>
        <taxon>Venturiaceae</taxon>
        <taxon>Venturia</taxon>
    </lineage>
</organism>
<sequence length="215" mass="23066">MSLTPLVPVPGQNESGRGIPDGWIRAGHDFQLELVSNVTSSRPSTSIESTSNASGPQYISVNEEILDSLSFKSAETLSRRKTPHGHTVPDDLIVYPGLSNTAKGHAISIPSSWQRRAASTEASTEADMPSLHISLRLSPAASRSPTVIYQSRAGSKFEIHRQTIAATITTLGSNCTLHTHAVIAGGDRLAWFGPFKFLSLPEELQSMVLAFSTSV</sequence>
<protein>
    <submittedName>
        <fullName evidence="1">Uncharacterized protein</fullName>
    </submittedName>
</protein>
<reference evidence="1 2" key="1">
    <citation type="submission" date="2019-07" db="EMBL/GenBank/DDBJ databases">
        <title>Finished genome of Venturia effusa.</title>
        <authorList>
            <person name="Young C.A."/>
            <person name="Cox M.P."/>
            <person name="Ganley A.R.D."/>
            <person name="David W.J."/>
        </authorList>
    </citation>
    <scope>NUCLEOTIDE SEQUENCE [LARGE SCALE GENOMIC DNA]</scope>
    <source>
        <strain evidence="2">albino</strain>
    </source>
</reference>
<accession>A0A517LL18</accession>
<dbReference type="Proteomes" id="UP000316270">
    <property type="component" value="Chromosome 15"/>
</dbReference>
<evidence type="ECO:0000313" key="2">
    <source>
        <dbReference type="Proteomes" id="UP000316270"/>
    </source>
</evidence>
<dbReference type="EMBL" id="CP042199">
    <property type="protein sequence ID" value="QDS76331.1"/>
    <property type="molecule type" value="Genomic_DNA"/>
</dbReference>